<name>A0ABW4NGS8_9SPHN</name>
<dbReference type="EMBL" id="JBHUFC010000016">
    <property type="protein sequence ID" value="MFD1789247.1"/>
    <property type="molecule type" value="Genomic_DNA"/>
</dbReference>
<accession>A0ABW4NGS8</accession>
<evidence type="ECO:0000256" key="2">
    <source>
        <dbReference type="SAM" id="SignalP"/>
    </source>
</evidence>
<sequence>MRLSVLTGLGVVLMGVPAVAQVRQSATTTSGTGTQDDEQPVAQQQQQQTPLQTNQPGRTAQSSAGQVGQRQTRDTAAEQASIKPMARIASRIQNRVQNRLRTRIDRNYDPQAGATDPFVVAEDQARTTGRPR</sequence>
<proteinExistence type="predicted"/>
<evidence type="ECO:0000313" key="4">
    <source>
        <dbReference type="Proteomes" id="UP001597283"/>
    </source>
</evidence>
<gene>
    <name evidence="3" type="ORF">ACFSC3_16955</name>
</gene>
<dbReference type="Proteomes" id="UP001597283">
    <property type="component" value="Unassembled WGS sequence"/>
</dbReference>
<keyword evidence="2" id="KW-0732">Signal</keyword>
<dbReference type="RefSeq" id="WP_380941536.1">
    <property type="nucleotide sequence ID" value="NZ_JBHUFC010000016.1"/>
</dbReference>
<feature type="signal peptide" evidence="2">
    <location>
        <begin position="1"/>
        <end position="20"/>
    </location>
</feature>
<organism evidence="3 4">
    <name type="scientific">Sphingomonas floccifaciens</name>
    <dbReference type="NCBI Taxonomy" id="1844115"/>
    <lineage>
        <taxon>Bacteria</taxon>
        <taxon>Pseudomonadati</taxon>
        <taxon>Pseudomonadota</taxon>
        <taxon>Alphaproteobacteria</taxon>
        <taxon>Sphingomonadales</taxon>
        <taxon>Sphingomonadaceae</taxon>
        <taxon>Sphingomonas</taxon>
    </lineage>
</organism>
<feature type="compositionally biased region" description="Low complexity" evidence="1">
    <location>
        <begin position="24"/>
        <end position="56"/>
    </location>
</feature>
<comment type="caution">
    <text evidence="3">The sequence shown here is derived from an EMBL/GenBank/DDBJ whole genome shotgun (WGS) entry which is preliminary data.</text>
</comment>
<feature type="chain" id="PRO_5047069636" evidence="2">
    <location>
        <begin position="21"/>
        <end position="132"/>
    </location>
</feature>
<evidence type="ECO:0000256" key="1">
    <source>
        <dbReference type="SAM" id="MobiDB-lite"/>
    </source>
</evidence>
<keyword evidence="4" id="KW-1185">Reference proteome</keyword>
<protein>
    <submittedName>
        <fullName evidence="3">Uncharacterized protein</fullName>
    </submittedName>
</protein>
<feature type="compositionally biased region" description="Polar residues" evidence="1">
    <location>
        <begin position="57"/>
        <end position="70"/>
    </location>
</feature>
<evidence type="ECO:0000313" key="3">
    <source>
        <dbReference type="EMBL" id="MFD1789247.1"/>
    </source>
</evidence>
<reference evidence="4" key="1">
    <citation type="journal article" date="2019" name="Int. J. Syst. Evol. Microbiol.">
        <title>The Global Catalogue of Microorganisms (GCM) 10K type strain sequencing project: providing services to taxonomists for standard genome sequencing and annotation.</title>
        <authorList>
            <consortium name="The Broad Institute Genomics Platform"/>
            <consortium name="The Broad Institute Genome Sequencing Center for Infectious Disease"/>
            <person name="Wu L."/>
            <person name="Ma J."/>
        </authorList>
    </citation>
    <scope>NUCLEOTIDE SEQUENCE [LARGE SCALE GENOMIC DNA]</scope>
    <source>
        <strain evidence="4">Q85</strain>
    </source>
</reference>
<feature type="region of interest" description="Disordered" evidence="1">
    <location>
        <begin position="23"/>
        <end position="132"/>
    </location>
</feature>